<dbReference type="GO" id="GO:0005886">
    <property type="term" value="C:plasma membrane"/>
    <property type="evidence" value="ECO:0007669"/>
    <property type="project" value="TreeGrafter"/>
</dbReference>
<dbReference type="STRING" id="103827.A0A0N5CQ40"/>
<feature type="transmembrane region" description="Helical" evidence="5">
    <location>
        <begin position="288"/>
        <end position="310"/>
    </location>
</feature>
<dbReference type="Pfam" id="PF10324">
    <property type="entry name" value="7TM_GPCR_Srw"/>
    <property type="match status" value="1"/>
</dbReference>
<dbReference type="PROSITE" id="PS50262">
    <property type="entry name" value="G_PROTEIN_RECEP_F1_2"/>
    <property type="match status" value="1"/>
</dbReference>
<keyword evidence="3 5" id="KW-1133">Transmembrane helix</keyword>
<evidence type="ECO:0000256" key="1">
    <source>
        <dbReference type="ARBA" id="ARBA00004370"/>
    </source>
</evidence>
<keyword evidence="2 5" id="KW-0812">Transmembrane</keyword>
<keyword evidence="4 5" id="KW-0472">Membrane</keyword>
<reference evidence="7 8" key="2">
    <citation type="submission" date="2018-11" db="EMBL/GenBank/DDBJ databases">
        <authorList>
            <consortium name="Pathogen Informatics"/>
        </authorList>
    </citation>
    <scope>NUCLEOTIDE SEQUENCE [LARGE SCALE GENOMIC DNA]</scope>
</reference>
<dbReference type="InterPro" id="IPR019427">
    <property type="entry name" value="7TM_GPCR_serpentine_rcpt_Srw"/>
</dbReference>
<dbReference type="PANTHER" id="PTHR46273:SF9">
    <property type="entry name" value="G-PROTEIN COUPLED RECEPTORS FAMILY 1 PROFILE DOMAIN-CONTAINING PROTEIN"/>
    <property type="match status" value="1"/>
</dbReference>
<dbReference type="GO" id="GO:0008528">
    <property type="term" value="F:G protein-coupled peptide receptor activity"/>
    <property type="evidence" value="ECO:0007669"/>
    <property type="project" value="InterPro"/>
</dbReference>
<accession>A0A0N5CQ40</accession>
<dbReference type="AlphaFoldDB" id="A0A0N5CQ40"/>
<evidence type="ECO:0000256" key="3">
    <source>
        <dbReference type="ARBA" id="ARBA00022989"/>
    </source>
</evidence>
<evidence type="ECO:0000313" key="9">
    <source>
        <dbReference type="WBParaSite" id="TCLT_0000234001-mRNA-1"/>
    </source>
</evidence>
<organism evidence="9">
    <name type="scientific">Thelazia callipaeda</name>
    <name type="common">Oriental eyeworm</name>
    <name type="synonym">Parasitic nematode</name>
    <dbReference type="NCBI Taxonomy" id="103827"/>
    <lineage>
        <taxon>Eukaryota</taxon>
        <taxon>Metazoa</taxon>
        <taxon>Ecdysozoa</taxon>
        <taxon>Nematoda</taxon>
        <taxon>Chromadorea</taxon>
        <taxon>Rhabditida</taxon>
        <taxon>Spirurina</taxon>
        <taxon>Spiruromorpha</taxon>
        <taxon>Thelazioidea</taxon>
        <taxon>Thelaziidae</taxon>
        <taxon>Thelazia</taxon>
    </lineage>
</organism>
<sequence length="364" mass="41295">MQCENDLPLFDPNASIAIQQALQSFQSVKMLMVMHDLRTYDTLHPYVCLALCPLGIVANLIHILVLTRSKMLRSAVNCILVVIAVCDIITMSSYLMYIIKFEFFAPSSSTGVSYSWVVMLKIHAVVTIALHGITLYCCATLAIIRWSALAKTRNLCFQPLTAWFVFLFFSVIASIVGIICIPTFLVHEIKVVWINGGELFYTIDISEWAIRDSCRYFKLNLWILGIALKALPCLLLCCFTILLVLRLRGNLKRKQILLCRDYNVANVKKSENCSAAVKRNKRNYDRTTFTLIVMLSVFLITELPQGVLAVLNALHTNDVHTILYKNLANLLDLLSLINCYVGFLTYCFLSSKYRQTFIIMLVNS</sequence>
<dbReference type="InterPro" id="IPR017452">
    <property type="entry name" value="GPCR_Rhodpsn_7TM"/>
</dbReference>
<name>A0A0N5CQ40_THECL</name>
<feature type="transmembrane region" description="Helical" evidence="5">
    <location>
        <begin position="43"/>
        <end position="66"/>
    </location>
</feature>
<dbReference type="OrthoDB" id="5864054at2759"/>
<dbReference type="PRINTS" id="PR00237">
    <property type="entry name" value="GPCRRHODOPSN"/>
</dbReference>
<feature type="transmembrane region" description="Helical" evidence="5">
    <location>
        <begin position="78"/>
        <end position="99"/>
    </location>
</feature>
<evidence type="ECO:0000313" key="8">
    <source>
        <dbReference type="Proteomes" id="UP000276776"/>
    </source>
</evidence>
<dbReference type="SUPFAM" id="SSF81321">
    <property type="entry name" value="Family A G protein-coupled receptor-like"/>
    <property type="match status" value="1"/>
</dbReference>
<keyword evidence="8" id="KW-1185">Reference proteome</keyword>
<proteinExistence type="predicted"/>
<dbReference type="Gene3D" id="1.20.1070.10">
    <property type="entry name" value="Rhodopsin 7-helix transmembrane proteins"/>
    <property type="match status" value="1"/>
</dbReference>
<dbReference type="CDD" id="cd14978">
    <property type="entry name" value="7tmA_FMRFamide_R-like"/>
    <property type="match status" value="1"/>
</dbReference>
<evidence type="ECO:0000256" key="4">
    <source>
        <dbReference type="ARBA" id="ARBA00023136"/>
    </source>
</evidence>
<dbReference type="Proteomes" id="UP000276776">
    <property type="component" value="Unassembled WGS sequence"/>
</dbReference>
<dbReference type="EMBL" id="UYYF01000459">
    <property type="protein sequence ID" value="VDM98243.1"/>
    <property type="molecule type" value="Genomic_DNA"/>
</dbReference>
<evidence type="ECO:0000259" key="6">
    <source>
        <dbReference type="PROSITE" id="PS50262"/>
    </source>
</evidence>
<evidence type="ECO:0000256" key="2">
    <source>
        <dbReference type="ARBA" id="ARBA00022692"/>
    </source>
</evidence>
<feature type="transmembrane region" description="Helical" evidence="5">
    <location>
        <begin position="221"/>
        <end position="245"/>
    </location>
</feature>
<feature type="domain" description="G-protein coupled receptors family 1 profile" evidence="6">
    <location>
        <begin position="58"/>
        <end position="346"/>
    </location>
</feature>
<feature type="transmembrane region" description="Helical" evidence="5">
    <location>
        <begin position="119"/>
        <end position="148"/>
    </location>
</feature>
<feature type="transmembrane region" description="Helical" evidence="5">
    <location>
        <begin position="160"/>
        <end position="185"/>
    </location>
</feature>
<evidence type="ECO:0000313" key="7">
    <source>
        <dbReference type="EMBL" id="VDM98243.1"/>
    </source>
</evidence>
<dbReference type="InterPro" id="IPR053219">
    <property type="entry name" value="GPCR_Dmsr-1"/>
</dbReference>
<reference evidence="9" key="1">
    <citation type="submission" date="2017-02" db="UniProtKB">
        <authorList>
            <consortium name="WormBaseParasite"/>
        </authorList>
    </citation>
    <scope>IDENTIFICATION</scope>
</reference>
<feature type="transmembrane region" description="Helical" evidence="5">
    <location>
        <begin position="330"/>
        <end position="349"/>
    </location>
</feature>
<dbReference type="WBParaSite" id="TCLT_0000234001-mRNA-1">
    <property type="protein sequence ID" value="TCLT_0000234001-mRNA-1"/>
    <property type="gene ID" value="TCLT_0000234001"/>
</dbReference>
<dbReference type="PANTHER" id="PTHR46273">
    <property type="entry name" value="MYOSUPPRESSIN RECEPTOR 1, ISOFORM B-RELATED"/>
    <property type="match status" value="1"/>
</dbReference>
<evidence type="ECO:0000256" key="5">
    <source>
        <dbReference type="SAM" id="Phobius"/>
    </source>
</evidence>
<gene>
    <name evidence="7" type="ORF">TCLT_LOCUS2341</name>
</gene>
<dbReference type="OMA" id="MIAYVAK"/>
<comment type="subcellular location">
    <subcellularLocation>
        <location evidence="1">Membrane</location>
    </subcellularLocation>
</comment>
<dbReference type="InterPro" id="IPR000276">
    <property type="entry name" value="GPCR_Rhodpsn"/>
</dbReference>
<protein>
    <submittedName>
        <fullName evidence="9">G_PROTEIN_RECEP_F1_2 domain-containing protein</fullName>
    </submittedName>
</protein>